<evidence type="ECO:0000313" key="3">
    <source>
        <dbReference type="Proteomes" id="UP000601361"/>
    </source>
</evidence>
<dbReference type="Gene3D" id="2.60.40.1120">
    <property type="entry name" value="Carboxypeptidase-like, regulatory domain"/>
    <property type="match status" value="1"/>
</dbReference>
<comment type="caution">
    <text evidence="2">The sequence shown here is derived from an EMBL/GenBank/DDBJ whole genome shotgun (WGS) entry which is preliminary data.</text>
</comment>
<keyword evidence="3" id="KW-1185">Reference proteome</keyword>
<organism evidence="2 3">
    <name type="scientific">Hymenobacter glacieicola</name>
    <dbReference type="NCBI Taxonomy" id="1562124"/>
    <lineage>
        <taxon>Bacteria</taxon>
        <taxon>Pseudomonadati</taxon>
        <taxon>Bacteroidota</taxon>
        <taxon>Cytophagia</taxon>
        <taxon>Cytophagales</taxon>
        <taxon>Hymenobacteraceae</taxon>
        <taxon>Hymenobacter</taxon>
    </lineage>
</organism>
<dbReference type="Pfam" id="PF13715">
    <property type="entry name" value="CarbopepD_reg_2"/>
    <property type="match status" value="1"/>
</dbReference>
<feature type="chain" id="PRO_5045631478" description="Carboxypeptidase-like regulatory domain-containing protein" evidence="1">
    <location>
        <begin position="22"/>
        <end position="396"/>
    </location>
</feature>
<dbReference type="RefSeq" id="WP_188557853.1">
    <property type="nucleotide sequence ID" value="NZ_BMGS01000005.1"/>
</dbReference>
<accession>A0ABQ1WW58</accession>
<dbReference type="PROSITE" id="PS00430">
    <property type="entry name" value="TONB_DEPENDENT_REC_1"/>
    <property type="match status" value="1"/>
</dbReference>
<evidence type="ECO:0000313" key="2">
    <source>
        <dbReference type="EMBL" id="GGG45068.1"/>
    </source>
</evidence>
<dbReference type="SUPFAM" id="SSF49464">
    <property type="entry name" value="Carboxypeptidase regulatory domain-like"/>
    <property type="match status" value="1"/>
</dbReference>
<dbReference type="InterPro" id="IPR010916">
    <property type="entry name" value="TonB_box_CS"/>
</dbReference>
<dbReference type="InterPro" id="IPR008969">
    <property type="entry name" value="CarboxyPept-like_regulatory"/>
</dbReference>
<reference evidence="3" key="1">
    <citation type="journal article" date="2019" name="Int. J. Syst. Evol. Microbiol.">
        <title>The Global Catalogue of Microorganisms (GCM) 10K type strain sequencing project: providing services to taxonomists for standard genome sequencing and annotation.</title>
        <authorList>
            <consortium name="The Broad Institute Genomics Platform"/>
            <consortium name="The Broad Institute Genome Sequencing Center for Infectious Disease"/>
            <person name="Wu L."/>
            <person name="Ma J."/>
        </authorList>
    </citation>
    <scope>NUCLEOTIDE SEQUENCE [LARGE SCALE GENOMIC DNA]</scope>
    <source>
        <strain evidence="3">CGMCC 1.12990</strain>
    </source>
</reference>
<proteinExistence type="predicted"/>
<dbReference type="EMBL" id="BMGS01000005">
    <property type="protein sequence ID" value="GGG45068.1"/>
    <property type="molecule type" value="Genomic_DNA"/>
</dbReference>
<name>A0ABQ1WW58_9BACT</name>
<evidence type="ECO:0008006" key="4">
    <source>
        <dbReference type="Google" id="ProtNLM"/>
    </source>
</evidence>
<protein>
    <recommendedName>
        <fullName evidence="4">Carboxypeptidase-like regulatory domain-containing protein</fullName>
    </recommendedName>
</protein>
<feature type="signal peptide" evidence="1">
    <location>
        <begin position="1"/>
        <end position="21"/>
    </location>
</feature>
<gene>
    <name evidence="2" type="ORF">GCM10011378_21660</name>
</gene>
<dbReference type="Proteomes" id="UP000601361">
    <property type="component" value="Unassembled WGS sequence"/>
</dbReference>
<sequence>MARHFYYCTGLLILLGPSAVAQQLAGRVVDTETGKPVPYASVSVLGTAQGTTSNAEGEFELAVAKLPGRLVASELSHRTDTLTVTGAQPVLVRLQPSAVALPEVQLGSYTAELIKKAYRQLQRAHDQKTYGQAFYRQITQLDGEATEVQEMVWQTKTDNAGLNGMALAQARYAKKKALISFTDFSKFTKNFSIFSPADSATSRRLLSPHVAQNFTLTLVGVTQNGPQQLIEIGFASKSESNATQEKGSITIDEATHQVLRLHLETSGIGSRSNHPLFSFKEPRMVFDCVFQPTLHGSTDVQYIKTSYQVALNRPLKPDVRVQVLSFTSFYGGQRTAPSGIAYTRAVAGQSDLATIKQTTYNPAFWQNNSAVKRTPLEEEIIKSFEQKGAFGTMLAP</sequence>
<keyword evidence="1" id="KW-0732">Signal</keyword>
<evidence type="ECO:0000256" key="1">
    <source>
        <dbReference type="SAM" id="SignalP"/>
    </source>
</evidence>